<protein>
    <recommendedName>
        <fullName evidence="4">CBM1 domain-containing protein</fullName>
    </recommendedName>
</protein>
<feature type="domain" description="CBM1" evidence="4">
    <location>
        <begin position="17"/>
        <end position="53"/>
    </location>
</feature>
<dbReference type="GO" id="GO:0005576">
    <property type="term" value="C:extracellular region"/>
    <property type="evidence" value="ECO:0007669"/>
    <property type="project" value="InterPro"/>
</dbReference>
<organism evidence="5 6">
    <name type="scientific">Verticillium longisporum</name>
    <name type="common">Verticillium dahliae var. longisporum</name>
    <dbReference type="NCBI Taxonomy" id="100787"/>
    <lineage>
        <taxon>Eukaryota</taxon>
        <taxon>Fungi</taxon>
        <taxon>Dikarya</taxon>
        <taxon>Ascomycota</taxon>
        <taxon>Pezizomycotina</taxon>
        <taxon>Sordariomycetes</taxon>
        <taxon>Hypocreomycetidae</taxon>
        <taxon>Glomerellales</taxon>
        <taxon>Plectosphaerellaceae</taxon>
        <taxon>Verticillium</taxon>
    </lineage>
</organism>
<dbReference type="PROSITE" id="PS00562">
    <property type="entry name" value="CBM1_1"/>
    <property type="match status" value="1"/>
</dbReference>
<dbReference type="Proteomes" id="UP000689129">
    <property type="component" value="Unassembled WGS sequence"/>
</dbReference>
<proteinExistence type="predicted"/>
<evidence type="ECO:0000256" key="1">
    <source>
        <dbReference type="ARBA" id="ARBA00022729"/>
    </source>
</evidence>
<reference evidence="5" key="1">
    <citation type="journal article" date="2021" name="Mol. Plant Pathol.">
        <title>A 20-kb lineage-specific genomic region tames virulence in pathogenic amphidiploid Verticillium longisporum.</title>
        <authorList>
            <person name="Harting R."/>
            <person name="Starke J."/>
            <person name="Kusch H."/>
            <person name="Poggeler S."/>
            <person name="Maurus I."/>
            <person name="Schluter R."/>
            <person name="Landesfeind M."/>
            <person name="Bulla I."/>
            <person name="Nowrousian M."/>
            <person name="de Jonge R."/>
            <person name="Stahlhut G."/>
            <person name="Hoff K.J."/>
            <person name="Asshauer K.P."/>
            <person name="Thurmer A."/>
            <person name="Stanke M."/>
            <person name="Daniel R."/>
            <person name="Morgenstern B."/>
            <person name="Thomma B.P.H.J."/>
            <person name="Kronstad J.W."/>
            <person name="Braus-Stromeyer S.A."/>
            <person name="Braus G.H."/>
        </authorList>
    </citation>
    <scope>NUCLEOTIDE SEQUENCE</scope>
    <source>
        <strain evidence="5">Vl32</strain>
    </source>
</reference>
<name>A0A8I2ZIP3_VERLO</name>
<accession>A0A8I2ZIP3</accession>
<evidence type="ECO:0000256" key="3">
    <source>
        <dbReference type="SAM" id="SignalP"/>
    </source>
</evidence>
<keyword evidence="1 3" id="KW-0732">Signal</keyword>
<evidence type="ECO:0000313" key="6">
    <source>
        <dbReference type="Proteomes" id="UP000689129"/>
    </source>
</evidence>
<dbReference type="PROSITE" id="PS51164">
    <property type="entry name" value="CBM1_2"/>
    <property type="match status" value="1"/>
</dbReference>
<feature type="signal peptide" evidence="3">
    <location>
        <begin position="1"/>
        <end position="17"/>
    </location>
</feature>
<feature type="compositionally biased region" description="Basic and acidic residues" evidence="2">
    <location>
        <begin position="70"/>
        <end position="99"/>
    </location>
</feature>
<dbReference type="InterPro" id="IPR000254">
    <property type="entry name" value="CBD"/>
</dbReference>
<evidence type="ECO:0000313" key="5">
    <source>
        <dbReference type="EMBL" id="KAG7130732.1"/>
    </source>
</evidence>
<evidence type="ECO:0000259" key="4">
    <source>
        <dbReference type="PROSITE" id="PS51164"/>
    </source>
</evidence>
<dbReference type="Pfam" id="PF00734">
    <property type="entry name" value="CBM_1"/>
    <property type="match status" value="1"/>
</dbReference>
<dbReference type="GO" id="GO:0030248">
    <property type="term" value="F:cellulose binding"/>
    <property type="evidence" value="ECO:0007669"/>
    <property type="project" value="InterPro"/>
</dbReference>
<dbReference type="GO" id="GO:0005975">
    <property type="term" value="P:carbohydrate metabolic process"/>
    <property type="evidence" value="ECO:0007669"/>
    <property type="project" value="InterPro"/>
</dbReference>
<dbReference type="SMART" id="SM00236">
    <property type="entry name" value="fCBD"/>
    <property type="match status" value="1"/>
</dbReference>
<sequence length="119" mass="12653">MKSFVAGALALAGAASAQQSAWGQCGGQGWTGQTTCVAGSTCVVQNPWYSQCLPGEHRRSSSGQPDDDVDSGRDDLDTGHDDSRHIDDARHASPGHDDGGGAPHHRRRLRQDQRPALQH</sequence>
<dbReference type="EMBL" id="JAEMWZ010000222">
    <property type="protein sequence ID" value="KAG7130732.1"/>
    <property type="molecule type" value="Genomic_DNA"/>
</dbReference>
<comment type="caution">
    <text evidence="5">The sequence shown here is derived from an EMBL/GenBank/DDBJ whole genome shotgun (WGS) entry which is preliminary data.</text>
</comment>
<dbReference type="AlphaFoldDB" id="A0A8I2ZIP3"/>
<evidence type="ECO:0000256" key="2">
    <source>
        <dbReference type="SAM" id="MobiDB-lite"/>
    </source>
</evidence>
<gene>
    <name evidence="5" type="ORF">HYQ45_010486</name>
</gene>
<feature type="chain" id="PRO_5034835559" description="CBM1 domain-containing protein" evidence="3">
    <location>
        <begin position="18"/>
        <end position="119"/>
    </location>
</feature>
<feature type="region of interest" description="Disordered" evidence="2">
    <location>
        <begin position="53"/>
        <end position="119"/>
    </location>
</feature>